<protein>
    <recommendedName>
        <fullName evidence="1">NUMOD4 domain-containing protein</fullName>
    </recommendedName>
</protein>
<feature type="domain" description="NUMOD4" evidence="1">
    <location>
        <begin position="4"/>
        <end position="32"/>
    </location>
</feature>
<dbReference type="GO" id="GO:0016788">
    <property type="term" value="F:hydrolase activity, acting on ester bonds"/>
    <property type="evidence" value="ECO:0007669"/>
    <property type="project" value="InterPro"/>
</dbReference>
<dbReference type="Gene3D" id="3.90.75.20">
    <property type="match status" value="1"/>
</dbReference>
<dbReference type="AlphaFoldDB" id="A0A6C0DGT4"/>
<sequence length="34" mass="4066">MENEIWKTIEEFPIYEVSNLGRVKNTNSRKILRG</sequence>
<dbReference type="InterPro" id="IPR010902">
    <property type="entry name" value="NUMOD4"/>
</dbReference>
<organism evidence="2">
    <name type="scientific">viral metagenome</name>
    <dbReference type="NCBI Taxonomy" id="1070528"/>
    <lineage>
        <taxon>unclassified sequences</taxon>
        <taxon>metagenomes</taxon>
        <taxon>organismal metagenomes</taxon>
    </lineage>
</organism>
<accession>A0A6C0DGT4</accession>
<dbReference type="EMBL" id="MN739616">
    <property type="protein sequence ID" value="QHT16146.1"/>
    <property type="molecule type" value="Genomic_DNA"/>
</dbReference>
<evidence type="ECO:0000259" key="1">
    <source>
        <dbReference type="Pfam" id="PF07463"/>
    </source>
</evidence>
<dbReference type="Pfam" id="PF07463">
    <property type="entry name" value="NUMOD4"/>
    <property type="match status" value="1"/>
</dbReference>
<name>A0A6C0DGT4_9ZZZZ</name>
<evidence type="ECO:0000313" key="2">
    <source>
        <dbReference type="EMBL" id="QHT16146.1"/>
    </source>
</evidence>
<reference evidence="2" key="1">
    <citation type="journal article" date="2020" name="Nature">
        <title>Giant virus diversity and host interactions through global metagenomics.</title>
        <authorList>
            <person name="Schulz F."/>
            <person name="Roux S."/>
            <person name="Paez-Espino D."/>
            <person name="Jungbluth S."/>
            <person name="Walsh D.A."/>
            <person name="Denef V.J."/>
            <person name="McMahon K.D."/>
            <person name="Konstantinidis K.T."/>
            <person name="Eloe-Fadrosh E.A."/>
            <person name="Kyrpides N.C."/>
            <person name="Woyke T."/>
        </authorList>
    </citation>
    <scope>NUCLEOTIDE SEQUENCE</scope>
    <source>
        <strain evidence="2">GVMAG-M-3300023174-182</strain>
    </source>
</reference>
<proteinExistence type="predicted"/>